<evidence type="ECO:0000256" key="1">
    <source>
        <dbReference type="SAM" id="MobiDB-lite"/>
    </source>
</evidence>
<dbReference type="Gene3D" id="1.20.58.390">
    <property type="entry name" value="Neurotransmitter-gated ion-channel transmembrane domain"/>
    <property type="match status" value="1"/>
</dbReference>
<dbReference type="InterPro" id="IPR038050">
    <property type="entry name" value="Neuro_actylchol_rec"/>
</dbReference>
<dbReference type="SUPFAM" id="SSF90112">
    <property type="entry name" value="Neurotransmitter-gated ion-channel transmembrane pore"/>
    <property type="match status" value="1"/>
</dbReference>
<feature type="compositionally biased region" description="Acidic residues" evidence="1">
    <location>
        <begin position="10"/>
        <end position="19"/>
    </location>
</feature>
<keyword evidence="2" id="KW-0472">Membrane</keyword>
<feature type="transmembrane region" description="Helical" evidence="2">
    <location>
        <begin position="292"/>
        <end position="311"/>
    </location>
</feature>
<name>A0A812YZX0_9DINO</name>
<feature type="transmembrane region" description="Helical" evidence="2">
    <location>
        <begin position="263"/>
        <end position="280"/>
    </location>
</feature>
<dbReference type="Proteomes" id="UP000601435">
    <property type="component" value="Unassembled WGS sequence"/>
</dbReference>
<feature type="region of interest" description="Disordered" evidence="1">
    <location>
        <begin position="1"/>
        <end position="34"/>
    </location>
</feature>
<feature type="transmembrane region" description="Helical" evidence="2">
    <location>
        <begin position="323"/>
        <end position="344"/>
    </location>
</feature>
<dbReference type="EMBL" id="CAJNJA010044686">
    <property type="protein sequence ID" value="CAE7803741.1"/>
    <property type="molecule type" value="Genomic_DNA"/>
</dbReference>
<accession>A0A812YZX0</accession>
<evidence type="ECO:0000256" key="2">
    <source>
        <dbReference type="SAM" id="Phobius"/>
    </source>
</evidence>
<feature type="transmembrane region" description="Helical" evidence="2">
    <location>
        <begin position="350"/>
        <end position="369"/>
    </location>
</feature>
<dbReference type="GO" id="GO:0016020">
    <property type="term" value="C:membrane"/>
    <property type="evidence" value="ECO:0007669"/>
    <property type="project" value="InterPro"/>
</dbReference>
<keyword evidence="2" id="KW-1133">Transmembrane helix</keyword>
<proteinExistence type="predicted"/>
<dbReference type="OrthoDB" id="10309138at2759"/>
<reference evidence="3" key="1">
    <citation type="submission" date="2021-02" db="EMBL/GenBank/DDBJ databases">
        <authorList>
            <person name="Dougan E. K."/>
            <person name="Rhodes N."/>
            <person name="Thang M."/>
            <person name="Chan C."/>
        </authorList>
    </citation>
    <scope>NUCLEOTIDE SEQUENCE</scope>
</reference>
<dbReference type="InterPro" id="IPR036719">
    <property type="entry name" value="Neuro-gated_channel_TM_sf"/>
</dbReference>
<sequence>MESCTLLYDTESESDDEEVREPLEPQPVSSPSLLERAQHVVSAKKEGRPSDDYQRAINFSAVNFAKAQELVSELPQIHRSKIVLLNVANLYVEAVDIVTGKFDASVSLRFVRRFDDETGPPPPEANEDIALEKLPDLLAEIYGVTLNWDLHQACTVEYSSARLFGGPGGQCDVTLRGTFQDTNDLEFFPFDIQDFNVIFEVRFLATVPDFHLILVGDVNSQQTMPDYTFYQPLAMMYARKWPYRKISITTCALRNYGHYLMNYYLQLCVLTSAFPLVSAIDPHEGTADRLSFLVTLILATAALQITMNANLPCIPYATMLTRYTTTSFTVMSMSMFLCVLTSRMPWWWDTATFGGLFVFWIGYNANHFLTARRSIWEARRLLGSPAETITVGSKELATAAAMMDALDPRFGALLQLRQKRSRG</sequence>
<comment type="caution">
    <text evidence="3">The sequence shown here is derived from an EMBL/GenBank/DDBJ whole genome shotgun (WGS) entry which is preliminary data.</text>
</comment>
<protein>
    <submittedName>
        <fullName evidence="3">Uncharacterized protein</fullName>
    </submittedName>
</protein>
<keyword evidence="2" id="KW-0812">Transmembrane</keyword>
<dbReference type="AlphaFoldDB" id="A0A812YZX0"/>
<keyword evidence="4" id="KW-1185">Reference proteome</keyword>
<evidence type="ECO:0000313" key="4">
    <source>
        <dbReference type="Proteomes" id="UP000601435"/>
    </source>
</evidence>
<dbReference type="GO" id="GO:0006811">
    <property type="term" value="P:monoatomic ion transport"/>
    <property type="evidence" value="ECO:0007669"/>
    <property type="project" value="InterPro"/>
</dbReference>
<evidence type="ECO:0000313" key="3">
    <source>
        <dbReference type="EMBL" id="CAE7803741.1"/>
    </source>
</evidence>
<organism evidence="3 4">
    <name type="scientific">Symbiodinium necroappetens</name>
    <dbReference type="NCBI Taxonomy" id="1628268"/>
    <lineage>
        <taxon>Eukaryota</taxon>
        <taxon>Sar</taxon>
        <taxon>Alveolata</taxon>
        <taxon>Dinophyceae</taxon>
        <taxon>Suessiales</taxon>
        <taxon>Symbiodiniaceae</taxon>
        <taxon>Symbiodinium</taxon>
    </lineage>
</organism>
<gene>
    <name evidence="3" type="ORF">SNEC2469_LOCUS23748</name>
</gene>